<feature type="compositionally biased region" description="Polar residues" evidence="1">
    <location>
        <begin position="343"/>
        <end position="356"/>
    </location>
</feature>
<feature type="region of interest" description="Disordered" evidence="1">
    <location>
        <begin position="91"/>
        <end position="110"/>
    </location>
</feature>
<dbReference type="GO" id="GO:0006307">
    <property type="term" value="P:DNA alkylation repair"/>
    <property type="evidence" value="ECO:0007669"/>
    <property type="project" value="InterPro"/>
</dbReference>
<feature type="region of interest" description="Disordered" evidence="1">
    <location>
        <begin position="304"/>
        <end position="428"/>
    </location>
</feature>
<keyword evidence="3" id="KW-0436">Ligase</keyword>
<feature type="compositionally biased region" description="Low complexity" evidence="1">
    <location>
        <begin position="391"/>
        <end position="428"/>
    </location>
</feature>
<evidence type="ECO:0000259" key="2">
    <source>
        <dbReference type="Pfam" id="PF10469"/>
    </source>
</evidence>
<feature type="compositionally biased region" description="Basic and acidic residues" evidence="1">
    <location>
        <begin position="145"/>
        <end position="154"/>
    </location>
</feature>
<evidence type="ECO:0000313" key="3">
    <source>
        <dbReference type="EMBL" id="KAK3315353.1"/>
    </source>
</evidence>
<dbReference type="PANTHER" id="PTHR13360">
    <property type="entry name" value="ACTIVATING SIGNAL COINTEGRATOR 1 COMPLEX SUBUNIT 1"/>
    <property type="match status" value="1"/>
</dbReference>
<reference evidence="3" key="2">
    <citation type="submission" date="2023-06" db="EMBL/GenBank/DDBJ databases">
        <authorList>
            <consortium name="Lawrence Berkeley National Laboratory"/>
            <person name="Haridas S."/>
            <person name="Hensen N."/>
            <person name="Bonometti L."/>
            <person name="Westerberg I."/>
            <person name="Brannstrom I.O."/>
            <person name="Guillou S."/>
            <person name="Cros-Aarteil S."/>
            <person name="Calhoun S."/>
            <person name="Kuo A."/>
            <person name="Mondo S."/>
            <person name="Pangilinan J."/>
            <person name="Riley R."/>
            <person name="Labutti K."/>
            <person name="Andreopoulos B."/>
            <person name="Lipzen A."/>
            <person name="Chen C."/>
            <person name="Yanf M."/>
            <person name="Daum C."/>
            <person name="Ng V."/>
            <person name="Clum A."/>
            <person name="Steindorff A."/>
            <person name="Ohm R."/>
            <person name="Martin F."/>
            <person name="Silar P."/>
            <person name="Natvig D."/>
            <person name="Lalanne C."/>
            <person name="Gautier V."/>
            <person name="Ament-Velasquez S.L."/>
            <person name="Kruys A."/>
            <person name="Hutchinson M.I."/>
            <person name="Powell A.J."/>
            <person name="Barry K."/>
            <person name="Miller A.N."/>
            <person name="Grigoriev I.V."/>
            <person name="Debuchy R."/>
            <person name="Gladieux P."/>
            <person name="Thoren M.H."/>
            <person name="Johannesson H."/>
        </authorList>
    </citation>
    <scope>NUCLEOTIDE SEQUENCE</scope>
    <source>
        <strain evidence="3">CBS 118394</strain>
    </source>
</reference>
<organism evidence="3 4">
    <name type="scientific">Apodospora peruviana</name>
    <dbReference type="NCBI Taxonomy" id="516989"/>
    <lineage>
        <taxon>Eukaryota</taxon>
        <taxon>Fungi</taxon>
        <taxon>Dikarya</taxon>
        <taxon>Ascomycota</taxon>
        <taxon>Pezizomycotina</taxon>
        <taxon>Sordariomycetes</taxon>
        <taxon>Sordariomycetidae</taxon>
        <taxon>Sordariales</taxon>
        <taxon>Lasiosphaeriaceae</taxon>
        <taxon>Apodospora</taxon>
    </lineage>
</organism>
<feature type="region of interest" description="Disordered" evidence="1">
    <location>
        <begin position="136"/>
        <end position="158"/>
    </location>
</feature>
<dbReference type="PANTHER" id="PTHR13360:SF1">
    <property type="entry name" value="ACTIVATING SIGNAL COINTEGRATOR 1 COMPLEX SUBUNIT 1"/>
    <property type="match status" value="1"/>
</dbReference>
<dbReference type="InterPro" id="IPR009210">
    <property type="entry name" value="ASCC1"/>
</dbReference>
<comment type="caution">
    <text evidence="3">The sequence shown here is derived from an EMBL/GenBank/DDBJ whole genome shotgun (WGS) entry which is preliminary data.</text>
</comment>
<feature type="compositionally biased region" description="Low complexity" evidence="1">
    <location>
        <begin position="94"/>
        <end position="105"/>
    </location>
</feature>
<dbReference type="GO" id="GO:0016874">
    <property type="term" value="F:ligase activity"/>
    <property type="evidence" value="ECO:0007669"/>
    <property type="project" value="UniProtKB-KW"/>
</dbReference>
<name>A0AAE0HYL8_9PEZI</name>
<keyword evidence="4" id="KW-1185">Reference proteome</keyword>
<sequence length="809" mass="87532">MGPKAAAAAAGAATATTTATAPKAAAAAPTHFLCIPLVTRSSRPQLVQSLASFRADVTNPAWGSLVIPEGAIRPVGTLHLTLGVFSFPTTTKPSSAKEGASSSSSVPTEGNQLLLEKAREVLHSLQPREILASVMPGSASAAPVKGKDNGERESSGAGRLKITLRGLQAMQSTAPAKASVLYAPPVDDPSGVLYRVCEKLREAFHESGLMARENRPLLLHATIVNTVYVKGGGRKGKGGRREKLTIDARGVLERYEDQVWMEDVQVEKVAICKMGAKKVVLEDGAEDEVYEVVDEIECREGVLMPRKPAKTTTTPPTQAEKRRQPPIGGGTGSPSRRGAMRTPISNNSTSPNARNGGSSGGLVIAAPPRAALSGTSSPAPVDEYRNTTKDAPPASNSTSSGSSNSSGSTPPATATATATATAPNTQTTTATAHLLREKDDRIAYLERELGIMETEFHRELDKLSAAESETSSFWQAKYSALNQQFLRADTELRLLRAEVDVRDAERDEMRARYEGMARLVSDRDEECRNLRAHIRGLKEWVSTSTRASAYGQAQTSDEVFGDGMARLGNGLQNWVLVHFRRAKIDLSKVDNEGILEELGHLVPMYEDLAATAKVHLLQSIVSQLLVESVFDTYFVGLSSEETQHLTQVEAFLSSFATSPEPINQWRSMTLTILKKEAHQRMQTEASNITETIVRKVNTILDAIVTDNKATEARDQALRALVSSAIELSRLLVVQKAIFKVHMPKILPHQKIMFDRSMMEDMGGEDEDGLDEREICCVTFPGIIKRGDESGGQLQFRNVISKARVLCSPD</sequence>
<dbReference type="Pfam" id="PF10469">
    <property type="entry name" value="AKAP7_NLS"/>
    <property type="match status" value="1"/>
</dbReference>
<evidence type="ECO:0000313" key="4">
    <source>
        <dbReference type="Proteomes" id="UP001283341"/>
    </source>
</evidence>
<feature type="domain" description="A-kinase anchor protein 7-like phosphoesterase" evidence="2">
    <location>
        <begin position="29"/>
        <end position="278"/>
    </location>
</feature>
<dbReference type="AlphaFoldDB" id="A0AAE0HYL8"/>
<dbReference type="GO" id="GO:0005634">
    <property type="term" value="C:nucleus"/>
    <property type="evidence" value="ECO:0007669"/>
    <property type="project" value="TreeGrafter"/>
</dbReference>
<gene>
    <name evidence="3" type="ORF">B0H66DRAFT_606238</name>
</gene>
<dbReference type="EMBL" id="JAUEDM010000006">
    <property type="protein sequence ID" value="KAK3315353.1"/>
    <property type="molecule type" value="Genomic_DNA"/>
</dbReference>
<evidence type="ECO:0000256" key="1">
    <source>
        <dbReference type="SAM" id="MobiDB-lite"/>
    </source>
</evidence>
<reference evidence="3" key="1">
    <citation type="journal article" date="2023" name="Mol. Phylogenet. Evol.">
        <title>Genome-scale phylogeny and comparative genomics of the fungal order Sordariales.</title>
        <authorList>
            <person name="Hensen N."/>
            <person name="Bonometti L."/>
            <person name="Westerberg I."/>
            <person name="Brannstrom I.O."/>
            <person name="Guillou S."/>
            <person name="Cros-Aarteil S."/>
            <person name="Calhoun S."/>
            <person name="Haridas S."/>
            <person name="Kuo A."/>
            <person name="Mondo S."/>
            <person name="Pangilinan J."/>
            <person name="Riley R."/>
            <person name="LaButti K."/>
            <person name="Andreopoulos B."/>
            <person name="Lipzen A."/>
            <person name="Chen C."/>
            <person name="Yan M."/>
            <person name="Daum C."/>
            <person name="Ng V."/>
            <person name="Clum A."/>
            <person name="Steindorff A."/>
            <person name="Ohm R.A."/>
            <person name="Martin F."/>
            <person name="Silar P."/>
            <person name="Natvig D.O."/>
            <person name="Lalanne C."/>
            <person name="Gautier V."/>
            <person name="Ament-Velasquez S.L."/>
            <person name="Kruys A."/>
            <person name="Hutchinson M.I."/>
            <person name="Powell A.J."/>
            <person name="Barry K."/>
            <person name="Miller A.N."/>
            <person name="Grigoriev I.V."/>
            <person name="Debuchy R."/>
            <person name="Gladieux P."/>
            <person name="Hiltunen Thoren M."/>
            <person name="Johannesson H."/>
        </authorList>
    </citation>
    <scope>NUCLEOTIDE SEQUENCE</scope>
    <source>
        <strain evidence="3">CBS 118394</strain>
    </source>
</reference>
<dbReference type="InterPro" id="IPR019510">
    <property type="entry name" value="AKAP7-like_phosphoesterase"/>
</dbReference>
<dbReference type="GO" id="GO:0006355">
    <property type="term" value="P:regulation of DNA-templated transcription"/>
    <property type="evidence" value="ECO:0007669"/>
    <property type="project" value="TreeGrafter"/>
</dbReference>
<dbReference type="Gene3D" id="3.90.1140.10">
    <property type="entry name" value="Cyclic phosphodiesterase"/>
    <property type="match status" value="1"/>
</dbReference>
<accession>A0AAE0HYL8</accession>
<protein>
    <submittedName>
        <fullName evidence="3">AKAP7 2'5' RNA ligase-like domain-containing protein</fullName>
    </submittedName>
</protein>
<dbReference type="Proteomes" id="UP001283341">
    <property type="component" value="Unassembled WGS sequence"/>
</dbReference>
<proteinExistence type="predicted"/>